<reference evidence="1 2" key="1">
    <citation type="submission" date="2019-12" db="EMBL/GenBank/DDBJ databases">
        <authorList>
            <person name="Sun J.-Q."/>
        </authorList>
    </citation>
    <scope>NUCLEOTIDE SEQUENCE [LARGE SCALE GENOMIC DNA]</scope>
    <source>
        <strain evidence="1 2">JCM 17928</strain>
    </source>
</reference>
<evidence type="ECO:0000313" key="1">
    <source>
        <dbReference type="EMBL" id="MUV05097.1"/>
    </source>
</evidence>
<dbReference type="OrthoDB" id="793934at2"/>
<proteinExistence type="predicted"/>
<gene>
    <name evidence="1" type="ORF">GN157_15380</name>
</gene>
<keyword evidence="2" id="KW-1185">Reference proteome</keyword>
<evidence type="ECO:0000313" key="2">
    <source>
        <dbReference type="Proteomes" id="UP000433945"/>
    </source>
</evidence>
<name>A0A6N8HH78_9FLAO</name>
<dbReference type="Proteomes" id="UP000433945">
    <property type="component" value="Unassembled WGS sequence"/>
</dbReference>
<protein>
    <submittedName>
        <fullName evidence="1">Uncharacterized protein</fullName>
    </submittedName>
</protein>
<dbReference type="EMBL" id="WOWP01000061">
    <property type="protein sequence ID" value="MUV05097.1"/>
    <property type="molecule type" value="Genomic_DNA"/>
</dbReference>
<dbReference type="AlphaFoldDB" id="A0A6N8HH78"/>
<organism evidence="1 2">
    <name type="scientific">Flavobacterium rakeshii</name>
    <dbReference type="NCBI Taxonomy" id="1038845"/>
    <lineage>
        <taxon>Bacteria</taxon>
        <taxon>Pseudomonadati</taxon>
        <taxon>Bacteroidota</taxon>
        <taxon>Flavobacteriia</taxon>
        <taxon>Flavobacteriales</taxon>
        <taxon>Flavobacteriaceae</taxon>
        <taxon>Flavobacterium</taxon>
    </lineage>
</organism>
<comment type="caution">
    <text evidence="1">The sequence shown here is derived from an EMBL/GenBank/DDBJ whole genome shotgun (WGS) entry which is preliminary data.</text>
</comment>
<sequence length="171" mass="19582">MAKAKIRLALRVIIGQSSVANWEKYIFEDTYKEYLMQQQRFNSKEEPVNTFRELLAVNPGADQLHFLTGIAADSYIAQFNKSFYRYTDVLGSTFFPFTGYKFDIINTDITDVSKHKVGITLYSPLFTFLGVINNAYLVSLNTDDATGYETLMFPLQPQLSICYYEGEGELQ</sequence>
<dbReference type="RefSeq" id="WP_157484389.1">
    <property type="nucleotide sequence ID" value="NZ_WOWP01000061.1"/>
</dbReference>
<accession>A0A6N8HH78</accession>